<dbReference type="AlphaFoldDB" id="A0A179D446"/>
<sequence>MKIFWDPNAPLDFTPGRKTGKVEKNFEVYFREALSRNEASREDFSQAVALVEEMLPLLDRLSEDPISRSQAETLADILSERARQLDELLSHLPEGPLRRTLSEAAILFGVEAEKLRRGFYI</sequence>
<accession>A0A179D446</accession>
<evidence type="ECO:0000313" key="2">
    <source>
        <dbReference type="Proteomes" id="UP000078390"/>
    </source>
</evidence>
<protein>
    <submittedName>
        <fullName evidence="1">Uncharacterized protein</fullName>
    </submittedName>
</protein>
<comment type="caution">
    <text evidence="1">The sequence shown here is derived from an EMBL/GenBank/DDBJ whole genome shotgun (WGS) entry which is preliminary data.</text>
</comment>
<dbReference type="RefSeq" id="WP_068670809.1">
    <property type="nucleotide sequence ID" value="NZ_LWLG01000011.1"/>
</dbReference>
<dbReference type="Proteomes" id="UP000078390">
    <property type="component" value="Unassembled WGS sequence"/>
</dbReference>
<dbReference type="EMBL" id="LWLG01000011">
    <property type="protein sequence ID" value="OAQ20398.1"/>
    <property type="molecule type" value="Genomic_DNA"/>
</dbReference>
<evidence type="ECO:0000313" key="1">
    <source>
        <dbReference type="EMBL" id="OAQ20398.1"/>
    </source>
</evidence>
<dbReference type="STRING" id="999894.TDIS_1442"/>
<proteinExistence type="predicted"/>
<reference evidence="1 2" key="1">
    <citation type="submission" date="2016-04" db="EMBL/GenBank/DDBJ databases">
        <title>Genome analysis of Thermosulfurimonas dismutans, the first thermophilic sulfur-disproportionating bacterium of the phylum Thermodesulfobacteria.</title>
        <authorList>
            <person name="Mardanov A.V."/>
            <person name="Beletsky A.V."/>
            <person name="Kadnikov V.V."/>
            <person name="Slobodkin A.I."/>
            <person name="Ravin N.V."/>
        </authorList>
    </citation>
    <scope>NUCLEOTIDE SEQUENCE [LARGE SCALE GENOMIC DNA]</scope>
    <source>
        <strain evidence="1 2">S95</strain>
    </source>
</reference>
<name>A0A179D446_9BACT</name>
<gene>
    <name evidence="1" type="ORF">TDIS_1442</name>
</gene>
<dbReference type="OrthoDB" id="9797515at2"/>
<organism evidence="1 2">
    <name type="scientific">Thermosulfurimonas dismutans</name>
    <dbReference type="NCBI Taxonomy" id="999894"/>
    <lineage>
        <taxon>Bacteria</taxon>
        <taxon>Pseudomonadati</taxon>
        <taxon>Thermodesulfobacteriota</taxon>
        <taxon>Thermodesulfobacteria</taxon>
        <taxon>Thermodesulfobacteriales</taxon>
        <taxon>Thermodesulfobacteriaceae</taxon>
        <taxon>Thermosulfurimonas</taxon>
    </lineage>
</organism>
<keyword evidence="2" id="KW-1185">Reference proteome</keyword>